<dbReference type="EMBL" id="VUNR01000026">
    <property type="protein sequence ID" value="MSU09560.1"/>
    <property type="molecule type" value="Genomic_DNA"/>
</dbReference>
<evidence type="ECO:0000313" key="2">
    <source>
        <dbReference type="EMBL" id="MSU09560.1"/>
    </source>
</evidence>
<protein>
    <submittedName>
        <fullName evidence="2">PHP domain-containing protein</fullName>
    </submittedName>
</protein>
<dbReference type="Proteomes" id="UP000433181">
    <property type="component" value="Unassembled WGS sequence"/>
</dbReference>
<dbReference type="GO" id="GO:0035312">
    <property type="term" value="F:5'-3' DNA exonuclease activity"/>
    <property type="evidence" value="ECO:0007669"/>
    <property type="project" value="TreeGrafter"/>
</dbReference>
<feature type="domain" description="Polymerase/histidinol phosphatase N-terminal" evidence="1">
    <location>
        <begin position="9"/>
        <end position="80"/>
    </location>
</feature>
<evidence type="ECO:0000259" key="1">
    <source>
        <dbReference type="SMART" id="SM00481"/>
    </source>
</evidence>
<dbReference type="SUPFAM" id="SSF89550">
    <property type="entry name" value="PHP domain-like"/>
    <property type="match status" value="1"/>
</dbReference>
<dbReference type="InterPro" id="IPR052018">
    <property type="entry name" value="PHP_domain"/>
</dbReference>
<dbReference type="GO" id="GO:0004534">
    <property type="term" value="F:5'-3' RNA exonuclease activity"/>
    <property type="evidence" value="ECO:0007669"/>
    <property type="project" value="TreeGrafter"/>
</dbReference>
<evidence type="ECO:0000313" key="3">
    <source>
        <dbReference type="Proteomes" id="UP000433181"/>
    </source>
</evidence>
<name>A0A6I2UJ02_9FIRM</name>
<dbReference type="PANTHER" id="PTHR42924">
    <property type="entry name" value="EXONUCLEASE"/>
    <property type="match status" value="1"/>
</dbReference>
<reference evidence="2 3" key="1">
    <citation type="submission" date="2019-08" db="EMBL/GenBank/DDBJ databases">
        <title>In-depth cultivation of the pig gut microbiome towards novel bacterial diversity and tailored functional studies.</title>
        <authorList>
            <person name="Wylensek D."/>
            <person name="Hitch T.C.A."/>
            <person name="Clavel T."/>
        </authorList>
    </citation>
    <scope>NUCLEOTIDE SEQUENCE [LARGE SCALE GENOMIC DNA]</scope>
    <source>
        <strain evidence="2 3">WCA-693-APC-5D-A</strain>
    </source>
</reference>
<sequence length="291" mass="31483">MMGGMKSKVDLHMHSSASDGVDSIAELLAKVKAAGIECFALTDHDTIAGVLAMEKLLAEQQAGDGNRMQFIRGIEFSCITALGKCHILGYGYDYNDEAFRSVLAKGEALRREKLEKRLDFLRKEYNIVFAPQDVEAMRGMGSVGKPHLAELMVKMGIAASASEAIRNYINHCPAFDSRLPAGEAIKAIRSAGGVAVWAHPYGGVGEPVLTEKELVSQLELLLSFGLQGLECHYSRYDMAQTGRLAGYAKEYGLCISGGSDYHGRKNFPELGQLNAEGFAVDMAEISVLAVV</sequence>
<dbReference type="Gene3D" id="3.20.20.140">
    <property type="entry name" value="Metal-dependent hydrolases"/>
    <property type="match status" value="1"/>
</dbReference>
<dbReference type="InterPro" id="IPR003141">
    <property type="entry name" value="Pol/His_phosphatase_N"/>
</dbReference>
<dbReference type="Pfam" id="PF02811">
    <property type="entry name" value="PHP"/>
    <property type="match status" value="1"/>
</dbReference>
<dbReference type="CDD" id="cd07438">
    <property type="entry name" value="PHP_HisPPase_AMP"/>
    <property type="match status" value="1"/>
</dbReference>
<dbReference type="SMART" id="SM00481">
    <property type="entry name" value="POLIIIAc"/>
    <property type="match status" value="1"/>
</dbReference>
<comment type="caution">
    <text evidence="2">The sequence shown here is derived from an EMBL/GenBank/DDBJ whole genome shotgun (WGS) entry which is preliminary data.</text>
</comment>
<organism evidence="2 3">
    <name type="scientific">Anaerovibrio slackiae</name>
    <dbReference type="NCBI Taxonomy" id="2652309"/>
    <lineage>
        <taxon>Bacteria</taxon>
        <taxon>Bacillati</taxon>
        <taxon>Bacillota</taxon>
        <taxon>Negativicutes</taxon>
        <taxon>Selenomonadales</taxon>
        <taxon>Selenomonadaceae</taxon>
        <taxon>Anaerovibrio</taxon>
    </lineage>
</organism>
<dbReference type="InterPro" id="IPR016195">
    <property type="entry name" value="Pol/histidinol_Pase-like"/>
</dbReference>
<proteinExistence type="predicted"/>
<dbReference type="InterPro" id="IPR004013">
    <property type="entry name" value="PHP_dom"/>
</dbReference>
<accession>A0A6I2UJ02</accession>
<dbReference type="Gene3D" id="1.10.150.650">
    <property type="match status" value="1"/>
</dbReference>
<dbReference type="AlphaFoldDB" id="A0A6I2UJ02"/>
<keyword evidence="3" id="KW-1185">Reference proteome</keyword>
<gene>
    <name evidence="2" type="ORF">FYJ84_11270</name>
</gene>
<dbReference type="PANTHER" id="PTHR42924:SF3">
    <property type="entry name" value="POLYMERASE_HISTIDINOL PHOSPHATASE N-TERMINAL DOMAIN-CONTAINING PROTEIN"/>
    <property type="match status" value="1"/>
</dbReference>